<dbReference type="InterPro" id="IPR002035">
    <property type="entry name" value="VWF_A"/>
</dbReference>
<organism evidence="2 3">
    <name type="scientific">Fusobacterium hwasookii ChDC F128</name>
    <dbReference type="NCBI Taxonomy" id="1216362"/>
    <lineage>
        <taxon>Bacteria</taxon>
        <taxon>Fusobacteriati</taxon>
        <taxon>Fusobacteriota</taxon>
        <taxon>Fusobacteriia</taxon>
        <taxon>Fusobacteriales</taxon>
        <taxon>Fusobacteriaceae</taxon>
        <taxon>Fusobacterium</taxon>
    </lineage>
</organism>
<dbReference type="PANTHER" id="PTHR36846">
    <property type="entry name" value="PROTEIN VIAA"/>
    <property type="match status" value="1"/>
</dbReference>
<accession>A0ABP2R9X5</accession>
<reference evidence="3" key="1">
    <citation type="journal article" date="2012" name="J. Bacteriol.">
        <title>Draft Genome Sequence of Fusobacterium nucleatum ChDC F128, Isolated from a Periodontitis Lesion.</title>
        <authorList>
            <person name="Park S.N."/>
            <person name="Kong S.W."/>
            <person name="Kim H.S."/>
            <person name="Park M.S."/>
            <person name="Lee J.W."/>
            <person name="Cho E."/>
            <person name="Lim Y.K."/>
            <person name="Choi M.H."/>
            <person name="Chang Y.H."/>
            <person name="Shin J.H."/>
            <person name="Park H.S."/>
            <person name="Choi S.H."/>
            <person name="Kook J.K."/>
        </authorList>
    </citation>
    <scope>NUCLEOTIDE SEQUENCE [LARGE SCALE GENOMIC DNA]</scope>
    <source>
        <strain evidence="3">ChDC F128</strain>
    </source>
</reference>
<sequence>MEIFNSFENKLKSEINCIKKEYLTLEDKTFNNYIEEETHDYFLKKNSLFFENFPYFDILKKYEEYRSENFDLKEISNTIEKINKDTRIVFSKKWWLDKIEKTKTHEIKPLKVSLLNELEKNISVLIENWELSQIKLIKEELIKKYISKLEYIKKLKEILSDLDLGTGFFWDLSKGNFIESDINTLISWVEFFKKNKEITDLCNLLGKMKKYNKELIKEKISRTIKYDIKVPDKNSNEEISGIKLGKSIEYLLPNELALLNDSKLEELFDLKYIEEKLMLFDYDSYTNVEKEKTVEDFVESEKEEEKGPIIICVDTSGSMSGAPERIAKAIVFCISSKAISENRPCLLINFSTSIEVIEFNKFSLFTDILNFLKKSFNGGTDLIPALKYSLDKMESEKFEKADVLILSDFILDNIENKILEKINNAKILGNKFYSISIGNLFMDRNLNNIFTKQWVYNPNTSNLDLLNEIAFYFDEKSI</sequence>
<dbReference type="PANTHER" id="PTHR36846:SF1">
    <property type="entry name" value="PROTEIN VIAA"/>
    <property type="match status" value="1"/>
</dbReference>
<gene>
    <name evidence="2" type="ORF">B437_01885</name>
</gene>
<feature type="domain" description="VWFA" evidence="1">
    <location>
        <begin position="306"/>
        <end position="478"/>
    </location>
</feature>
<dbReference type="RefSeq" id="WP_005915596.1">
    <property type="nucleotide sequence ID" value="NZ_ALVD01000001.1"/>
</dbReference>
<name>A0ABP2R9X5_9FUSO</name>
<comment type="caution">
    <text evidence="2">The sequence shown here is derived from an EMBL/GenBank/DDBJ whole genome shotgun (WGS) entry which is preliminary data.</text>
</comment>
<keyword evidence="3" id="KW-1185">Reference proteome</keyword>
<evidence type="ECO:0000313" key="3">
    <source>
        <dbReference type="Proteomes" id="UP000004829"/>
    </source>
</evidence>
<dbReference type="Pfam" id="PF13519">
    <property type="entry name" value="VWA_2"/>
    <property type="match status" value="1"/>
</dbReference>
<dbReference type="Proteomes" id="UP000004829">
    <property type="component" value="Unassembled WGS sequence"/>
</dbReference>
<dbReference type="Gene3D" id="3.40.50.410">
    <property type="entry name" value="von Willebrand factor, type A domain"/>
    <property type="match status" value="1"/>
</dbReference>
<protein>
    <recommendedName>
        <fullName evidence="1">VWFA domain-containing protein</fullName>
    </recommendedName>
</protein>
<evidence type="ECO:0000259" key="1">
    <source>
        <dbReference type="SMART" id="SM00327"/>
    </source>
</evidence>
<dbReference type="SUPFAM" id="SSF53300">
    <property type="entry name" value="vWA-like"/>
    <property type="match status" value="1"/>
</dbReference>
<evidence type="ECO:0000313" key="2">
    <source>
        <dbReference type="EMBL" id="EJU08837.1"/>
    </source>
</evidence>
<proteinExistence type="predicted"/>
<dbReference type="SMART" id="SM00327">
    <property type="entry name" value="VWA"/>
    <property type="match status" value="1"/>
</dbReference>
<dbReference type="EMBL" id="ALVD01000001">
    <property type="protein sequence ID" value="EJU08837.1"/>
    <property type="molecule type" value="Genomic_DNA"/>
</dbReference>
<dbReference type="InterPro" id="IPR036465">
    <property type="entry name" value="vWFA_dom_sf"/>
</dbReference>